<proteinExistence type="predicted"/>
<evidence type="ECO:0000313" key="3">
    <source>
        <dbReference type="Proteomes" id="UP000271162"/>
    </source>
</evidence>
<evidence type="ECO:0000313" key="4">
    <source>
        <dbReference type="WBParaSite" id="NBR_0000904301-mRNA-1"/>
    </source>
</evidence>
<reference evidence="4" key="1">
    <citation type="submission" date="2017-02" db="UniProtKB">
        <authorList>
            <consortium name="WormBaseParasite"/>
        </authorList>
    </citation>
    <scope>IDENTIFICATION</scope>
</reference>
<feature type="region of interest" description="Disordered" evidence="1">
    <location>
        <begin position="123"/>
        <end position="143"/>
    </location>
</feature>
<accession>A0A0N4Y0I7</accession>
<feature type="region of interest" description="Disordered" evidence="1">
    <location>
        <begin position="1"/>
        <end position="49"/>
    </location>
</feature>
<keyword evidence="3" id="KW-1185">Reference proteome</keyword>
<organism evidence="4">
    <name type="scientific">Nippostrongylus brasiliensis</name>
    <name type="common">Rat hookworm</name>
    <dbReference type="NCBI Taxonomy" id="27835"/>
    <lineage>
        <taxon>Eukaryota</taxon>
        <taxon>Metazoa</taxon>
        <taxon>Ecdysozoa</taxon>
        <taxon>Nematoda</taxon>
        <taxon>Chromadorea</taxon>
        <taxon>Rhabditida</taxon>
        <taxon>Rhabditina</taxon>
        <taxon>Rhabditomorpha</taxon>
        <taxon>Strongyloidea</taxon>
        <taxon>Heligmosomidae</taxon>
        <taxon>Nippostrongylus</taxon>
    </lineage>
</organism>
<evidence type="ECO:0000313" key="2">
    <source>
        <dbReference type="EMBL" id="VDL72633.1"/>
    </source>
</evidence>
<dbReference type="WBParaSite" id="NBR_0000904301-mRNA-1">
    <property type="protein sequence ID" value="NBR_0000904301-mRNA-1"/>
    <property type="gene ID" value="NBR_0000904301"/>
</dbReference>
<reference evidence="2 3" key="2">
    <citation type="submission" date="2018-11" db="EMBL/GenBank/DDBJ databases">
        <authorList>
            <consortium name="Pathogen Informatics"/>
        </authorList>
    </citation>
    <scope>NUCLEOTIDE SEQUENCE [LARGE SCALE GENOMIC DNA]</scope>
</reference>
<dbReference type="AlphaFoldDB" id="A0A0N4Y0I7"/>
<name>A0A0N4Y0I7_NIPBR</name>
<sequence length="181" mass="19917">MKERGASNACGSGSEHFAKRGRGGRGERGNRGNRGSRPQRTKEYFASDNVSEESVVKVRSCTDFSDNASSIKEHNEFEDIAGCCESSKCSNERHLPKDDTLELLANTTTSSGSNEIAVIEASKEVEKPTSSTNFESKNSDTESDCGRWISQSSIILGILDLTFTMNAVVRRCVNWKLDMYV</sequence>
<evidence type="ECO:0000256" key="1">
    <source>
        <dbReference type="SAM" id="MobiDB-lite"/>
    </source>
</evidence>
<gene>
    <name evidence="2" type="ORF">NBR_LOCUS9044</name>
</gene>
<protein>
    <submittedName>
        <fullName evidence="2 4">Uncharacterized protein</fullName>
    </submittedName>
</protein>
<dbReference type="EMBL" id="UYSL01020082">
    <property type="protein sequence ID" value="VDL72633.1"/>
    <property type="molecule type" value="Genomic_DNA"/>
</dbReference>
<dbReference type="Proteomes" id="UP000271162">
    <property type="component" value="Unassembled WGS sequence"/>
</dbReference>